<dbReference type="InterPro" id="IPR014756">
    <property type="entry name" value="Ig_E-set"/>
</dbReference>
<feature type="compositionally biased region" description="Acidic residues" evidence="9">
    <location>
        <begin position="631"/>
        <end position="654"/>
    </location>
</feature>
<evidence type="ECO:0000256" key="3">
    <source>
        <dbReference type="ARBA" id="ARBA00022692"/>
    </source>
</evidence>
<keyword evidence="7 10" id="KW-0472">Membrane</keyword>
<feature type="transmembrane region" description="Helical" evidence="10">
    <location>
        <begin position="70"/>
        <end position="89"/>
    </location>
</feature>
<dbReference type="InterPro" id="IPR001623">
    <property type="entry name" value="DnaJ_domain"/>
</dbReference>
<feature type="compositionally biased region" description="Acidic residues" evidence="9">
    <location>
        <begin position="595"/>
        <end position="612"/>
    </location>
</feature>
<dbReference type="Gene3D" id="2.60.40.150">
    <property type="entry name" value="C2 domain"/>
    <property type="match status" value="1"/>
</dbReference>
<evidence type="ECO:0000256" key="6">
    <source>
        <dbReference type="ARBA" id="ARBA00022989"/>
    </source>
</evidence>
<dbReference type="InterPro" id="IPR035892">
    <property type="entry name" value="C2_domain_sf"/>
</dbReference>
<accession>A0A166A262</accession>
<dbReference type="CDD" id="cd06257">
    <property type="entry name" value="DnaJ"/>
    <property type="match status" value="1"/>
</dbReference>
<dbReference type="FunFam" id="1.10.287.110:FF:000039">
    <property type="entry name" value="Protein translocation complex component (Npl1)"/>
    <property type="match status" value="1"/>
</dbReference>
<keyword evidence="5" id="KW-0653">Protein transport</keyword>
<evidence type="ECO:0000259" key="11">
    <source>
        <dbReference type="PROSITE" id="PS50076"/>
    </source>
</evidence>
<dbReference type="InterPro" id="IPR004179">
    <property type="entry name" value="Sec63-dom"/>
</dbReference>
<dbReference type="STRING" id="1314781.A0A166A262"/>
<dbReference type="AlphaFoldDB" id="A0A166A262"/>
<keyword evidence="6 10" id="KW-1133">Transmembrane helix</keyword>
<comment type="subcellular location">
    <subcellularLocation>
        <location evidence="1">Endoplasmic reticulum membrane</location>
        <topology evidence="1">Multi-pass membrane protein</topology>
    </subcellularLocation>
</comment>
<evidence type="ECO:0000256" key="4">
    <source>
        <dbReference type="ARBA" id="ARBA00022824"/>
    </source>
</evidence>
<dbReference type="EMBL" id="KV426113">
    <property type="protein sequence ID" value="KZV87849.1"/>
    <property type="molecule type" value="Genomic_DNA"/>
</dbReference>
<feature type="transmembrane region" description="Helical" evidence="10">
    <location>
        <begin position="197"/>
        <end position="215"/>
    </location>
</feature>
<dbReference type="Pfam" id="PF00226">
    <property type="entry name" value="DnaJ"/>
    <property type="match status" value="1"/>
</dbReference>
<sequence length="654" mass="73225">MVQYSYDEGGAMSSYFVLTFLSLFLVPVTLSFVVGGQKHVRLAGCQCQPCIQHREEIRKSNKRTILHPQVGAKAAFTAVGWAVFAYFAYKVATTKSETTMYDPYEILGIKRGTTEQEIKRHYKRMSLMFHPDKVKLAVNETLEMVSARFVDITKAYKSLTNEEIRKNWEEYGHPDGKQDFSMGLAIPRWVVEGQNNIYVLIVYGILFGAGLPYLVGKWWFGSRQTTKDGVKSKTAEDFFKAIREDSGPADMFLLIAKAWGRESNALPAPQLKSDVGLLREKIDSGLGNVEWREKVDDPVAERALVLLYAHLLRIPIKNPVLAAEQRSILLHTPTLLTSLLSMTTAHSWLGPTLNVLRMHQILAQAMAPETDRLTIFPGVDKNTAAAAGGDLKRLLRTLEEKNASSLEDVRKTGERWGSLELVDAGYKVIGEKVVTPSAIMQLVFKLRLTPPLAKTTATAEPEETDVDKIKQRLKLDDEADEKFLAGKKDAEDLEPGMQGSGYAHAPYWPANRKPSWWAILADFRTGKVVVPPMRFTDVPYSDPSRRRNYRTYKMQIQAPPQAGTFMWRLVIISDTFIGEDIGRDLPLQIVEVTEEQQADVQEDEISDPDEDTLAGQMASMRGGQVKRKTDDSEDESSDTDGDAESDSSSDSDSD</sequence>
<feature type="transmembrane region" description="Helical" evidence="10">
    <location>
        <begin position="12"/>
        <end position="34"/>
    </location>
</feature>
<evidence type="ECO:0000313" key="12">
    <source>
        <dbReference type="EMBL" id="KZV87849.1"/>
    </source>
</evidence>
<dbReference type="GO" id="GO:0031207">
    <property type="term" value="C:Sec62/Sec63 complex"/>
    <property type="evidence" value="ECO:0007669"/>
    <property type="project" value="TreeGrafter"/>
</dbReference>
<dbReference type="Gene3D" id="1.10.3380.10">
    <property type="entry name" value="Sec63 N-terminal domain-like domain"/>
    <property type="match status" value="1"/>
</dbReference>
<reference evidence="12 13" key="1">
    <citation type="journal article" date="2016" name="Mol. Biol. Evol.">
        <title>Comparative Genomics of Early-Diverging Mushroom-Forming Fungi Provides Insights into the Origins of Lignocellulose Decay Capabilities.</title>
        <authorList>
            <person name="Nagy L.G."/>
            <person name="Riley R."/>
            <person name="Tritt A."/>
            <person name="Adam C."/>
            <person name="Daum C."/>
            <person name="Floudas D."/>
            <person name="Sun H."/>
            <person name="Yadav J.S."/>
            <person name="Pangilinan J."/>
            <person name="Larsson K.H."/>
            <person name="Matsuura K."/>
            <person name="Barry K."/>
            <person name="Labutti K."/>
            <person name="Kuo R."/>
            <person name="Ohm R.A."/>
            <person name="Bhattacharya S.S."/>
            <person name="Shirouzu T."/>
            <person name="Yoshinaga Y."/>
            <person name="Martin F.M."/>
            <person name="Grigoriev I.V."/>
            <person name="Hibbett D.S."/>
        </authorList>
    </citation>
    <scope>NUCLEOTIDE SEQUENCE [LARGE SCALE GENOMIC DNA]</scope>
    <source>
        <strain evidence="12 13">HHB12029</strain>
    </source>
</reference>
<dbReference type="SMART" id="SM00973">
    <property type="entry name" value="Sec63"/>
    <property type="match status" value="1"/>
</dbReference>
<evidence type="ECO:0000313" key="13">
    <source>
        <dbReference type="Proteomes" id="UP000077266"/>
    </source>
</evidence>
<evidence type="ECO:0000256" key="1">
    <source>
        <dbReference type="ARBA" id="ARBA00004477"/>
    </source>
</evidence>
<organism evidence="12 13">
    <name type="scientific">Exidia glandulosa HHB12029</name>
    <dbReference type="NCBI Taxonomy" id="1314781"/>
    <lineage>
        <taxon>Eukaryota</taxon>
        <taxon>Fungi</taxon>
        <taxon>Dikarya</taxon>
        <taxon>Basidiomycota</taxon>
        <taxon>Agaricomycotina</taxon>
        <taxon>Agaricomycetes</taxon>
        <taxon>Auriculariales</taxon>
        <taxon>Exidiaceae</taxon>
        <taxon>Exidia</taxon>
    </lineage>
</organism>
<dbReference type="OrthoDB" id="1734229at2759"/>
<proteinExistence type="predicted"/>
<protein>
    <recommendedName>
        <fullName evidence="11">J domain-containing protein</fullName>
    </recommendedName>
</protein>
<dbReference type="PANTHER" id="PTHR24075:SF0">
    <property type="entry name" value="TRANSLOCATION PROTEIN SEC63 HOMOLOG"/>
    <property type="match status" value="1"/>
</dbReference>
<dbReference type="SUPFAM" id="SSF158702">
    <property type="entry name" value="Sec63 N-terminal domain-like"/>
    <property type="match status" value="1"/>
</dbReference>
<dbReference type="GO" id="GO:0003723">
    <property type="term" value="F:RNA binding"/>
    <property type="evidence" value="ECO:0007669"/>
    <property type="project" value="TreeGrafter"/>
</dbReference>
<dbReference type="GO" id="GO:0006614">
    <property type="term" value="P:SRP-dependent cotranslational protein targeting to membrane"/>
    <property type="evidence" value="ECO:0007669"/>
    <property type="project" value="TreeGrafter"/>
</dbReference>
<keyword evidence="3 10" id="KW-0812">Transmembrane</keyword>
<dbReference type="GO" id="GO:0008320">
    <property type="term" value="F:protein transmembrane transporter activity"/>
    <property type="evidence" value="ECO:0007669"/>
    <property type="project" value="TreeGrafter"/>
</dbReference>
<dbReference type="InParanoid" id="A0A166A262"/>
<dbReference type="PROSITE" id="PS50076">
    <property type="entry name" value="DNAJ_2"/>
    <property type="match status" value="1"/>
</dbReference>
<evidence type="ECO:0000256" key="2">
    <source>
        <dbReference type="ARBA" id="ARBA00022448"/>
    </source>
</evidence>
<dbReference type="Pfam" id="PF02889">
    <property type="entry name" value="Sec63"/>
    <property type="match status" value="1"/>
</dbReference>
<feature type="region of interest" description="Disordered" evidence="9">
    <location>
        <begin position="595"/>
        <end position="654"/>
    </location>
</feature>
<name>A0A166A262_EXIGL</name>
<evidence type="ECO:0000256" key="5">
    <source>
        <dbReference type="ARBA" id="ARBA00022927"/>
    </source>
</evidence>
<dbReference type="Proteomes" id="UP000077266">
    <property type="component" value="Unassembled WGS sequence"/>
</dbReference>
<keyword evidence="4" id="KW-0256">Endoplasmic reticulum</keyword>
<dbReference type="GO" id="GO:0006620">
    <property type="term" value="P:post-translational protein targeting to endoplasmic reticulum membrane"/>
    <property type="evidence" value="ECO:0007669"/>
    <property type="project" value="TreeGrafter"/>
</dbReference>
<dbReference type="SMART" id="SM00271">
    <property type="entry name" value="DnaJ"/>
    <property type="match status" value="1"/>
</dbReference>
<dbReference type="SUPFAM" id="SSF46565">
    <property type="entry name" value="Chaperone J-domain"/>
    <property type="match status" value="1"/>
</dbReference>
<evidence type="ECO:0000256" key="8">
    <source>
        <dbReference type="ARBA" id="ARBA00023186"/>
    </source>
</evidence>
<evidence type="ECO:0000256" key="10">
    <source>
        <dbReference type="SAM" id="Phobius"/>
    </source>
</evidence>
<keyword evidence="13" id="KW-1185">Reference proteome</keyword>
<dbReference type="PRINTS" id="PR00625">
    <property type="entry name" value="JDOMAIN"/>
</dbReference>
<keyword evidence="8" id="KW-0143">Chaperone</keyword>
<dbReference type="SUPFAM" id="SSF81296">
    <property type="entry name" value="E set domains"/>
    <property type="match status" value="1"/>
</dbReference>
<evidence type="ECO:0000256" key="9">
    <source>
        <dbReference type="SAM" id="MobiDB-lite"/>
    </source>
</evidence>
<evidence type="ECO:0000256" key="7">
    <source>
        <dbReference type="ARBA" id="ARBA00023136"/>
    </source>
</evidence>
<feature type="domain" description="J" evidence="11">
    <location>
        <begin position="102"/>
        <end position="172"/>
    </location>
</feature>
<gene>
    <name evidence="12" type="ORF">EXIGLDRAFT_651727</name>
</gene>
<dbReference type="PANTHER" id="PTHR24075">
    <property type="entry name" value="SEC63 DOMAIN-CONTAINING"/>
    <property type="match status" value="1"/>
</dbReference>
<dbReference type="Gene3D" id="1.10.287.110">
    <property type="entry name" value="DnaJ domain"/>
    <property type="match status" value="1"/>
</dbReference>
<dbReference type="FunCoup" id="A0A166A262">
    <property type="interactions" value="664"/>
</dbReference>
<keyword evidence="2" id="KW-0813">Transport</keyword>
<dbReference type="InterPro" id="IPR036869">
    <property type="entry name" value="J_dom_sf"/>
</dbReference>